<feature type="binding site" description="axial binding residue" evidence="13">
    <location>
        <position position="438"/>
    </location>
    <ligand>
        <name>heme</name>
        <dbReference type="ChEBI" id="CHEBI:30413"/>
    </ligand>
    <ligandPart>
        <name>Fe</name>
        <dbReference type="ChEBI" id="CHEBI:18248"/>
    </ligandPart>
</feature>
<keyword evidence="12" id="KW-0472">Membrane</keyword>
<evidence type="ECO:0000256" key="13">
    <source>
        <dbReference type="PIRSR" id="PIRSR602401-1"/>
    </source>
</evidence>
<dbReference type="InterPro" id="IPR036396">
    <property type="entry name" value="Cyt_P450_sf"/>
</dbReference>
<dbReference type="GO" id="GO:0004497">
    <property type="term" value="F:monooxygenase activity"/>
    <property type="evidence" value="ECO:0007669"/>
    <property type="project" value="UniProtKB-KW"/>
</dbReference>
<evidence type="ECO:0000313" key="15">
    <source>
        <dbReference type="EMBL" id="BAL05081.1"/>
    </source>
</evidence>
<evidence type="ECO:0000256" key="5">
    <source>
        <dbReference type="ARBA" id="ARBA00022617"/>
    </source>
</evidence>
<dbReference type="InterPro" id="IPR017972">
    <property type="entry name" value="Cyt_P450_CS"/>
</dbReference>
<dbReference type="EMBL" id="AB597794">
    <property type="protein sequence ID" value="BAL05081.1"/>
    <property type="molecule type" value="mRNA"/>
</dbReference>
<keyword evidence="7 13" id="KW-0479">Metal-binding</keyword>
<dbReference type="PROSITE" id="PS00086">
    <property type="entry name" value="CYTOCHROME_P450"/>
    <property type="match status" value="1"/>
</dbReference>
<protein>
    <submittedName>
        <fullName evidence="15">Cytochrome P450</fullName>
    </submittedName>
</protein>
<evidence type="ECO:0000256" key="14">
    <source>
        <dbReference type="RuleBase" id="RU000461"/>
    </source>
</evidence>
<sequence>MIRPLTLLDIALATLAVVLLKTIITRSKQRARYPPGPKGLPVIGNVLQMPKDREWLTFAQWGEQFGNIVYLSLLGQPMIILNSAKDAVALLDKRSSIYSDRPILYMGGELIGWKYILGLTPYGDRFREYRRLMAKFIGGKTQVERHFPVMEQEATSFLKRILRRPDDLGANIRTHAGAIILKLAYGYTIREDEDPFVTLADRAMAQFTEATTPGAFLVDVFPLLRHMPAWFPGASFKRTAQEWSDTLNSMADVPHAFVKEQMAKDTEVPSFTSELLRDEKLQEGQEFNIKWSAASLYAGGADTTVSSIHTFFLTMLLFPHVQKRAQAEIDSVVGTDRLPTFEDRAKLPYVEGVLKEVLRWHPIGPLGLPHRLAQDDTYEGHLFPKGAIVIANIWKCLHDPDVYPNPSDFDPTRHLSENGRSPQPDPRDYCFGFGRRICPGLHLADTSIWITCATVLAAFNIENVVENGRVIDIVPEYTSGTISHPKPFRCSIKPRSTRAEALIFSD</sequence>
<dbReference type="Pfam" id="PF00067">
    <property type="entry name" value="p450"/>
    <property type="match status" value="1"/>
</dbReference>
<dbReference type="AlphaFoldDB" id="G5EJL9"/>
<keyword evidence="9 14" id="KW-0560">Oxidoreductase</keyword>
<keyword evidence="11 14" id="KW-0503">Monooxygenase</keyword>
<accession>G5EJL9</accession>
<keyword evidence="6" id="KW-0812">Transmembrane</keyword>
<dbReference type="CDD" id="cd11065">
    <property type="entry name" value="CYP64-like"/>
    <property type="match status" value="1"/>
</dbReference>
<comment type="cofactor">
    <cofactor evidence="1 13">
        <name>heme</name>
        <dbReference type="ChEBI" id="CHEBI:30413"/>
    </cofactor>
</comment>
<dbReference type="InterPro" id="IPR050364">
    <property type="entry name" value="Cytochrome_P450_fung"/>
</dbReference>
<keyword evidence="10 13" id="KW-0408">Iron</keyword>
<dbReference type="VEuPathDB" id="FungiDB:AGR57_5796"/>
<evidence type="ECO:0000256" key="6">
    <source>
        <dbReference type="ARBA" id="ARBA00022692"/>
    </source>
</evidence>
<evidence type="ECO:0000256" key="7">
    <source>
        <dbReference type="ARBA" id="ARBA00022723"/>
    </source>
</evidence>
<name>G5EJL9_PHACH</name>
<dbReference type="PRINTS" id="PR00463">
    <property type="entry name" value="EP450I"/>
</dbReference>
<evidence type="ECO:0000256" key="2">
    <source>
        <dbReference type="ARBA" id="ARBA00004167"/>
    </source>
</evidence>
<comment type="pathway">
    <text evidence="3">Secondary metabolite biosynthesis.</text>
</comment>
<dbReference type="GO" id="GO:0016705">
    <property type="term" value="F:oxidoreductase activity, acting on paired donors, with incorporation or reduction of molecular oxygen"/>
    <property type="evidence" value="ECO:0007669"/>
    <property type="project" value="InterPro"/>
</dbReference>
<evidence type="ECO:0000256" key="8">
    <source>
        <dbReference type="ARBA" id="ARBA00022989"/>
    </source>
</evidence>
<gene>
    <name evidence="15" type="primary">PcCYP_1d</name>
</gene>
<evidence type="ECO:0000256" key="10">
    <source>
        <dbReference type="ARBA" id="ARBA00023004"/>
    </source>
</evidence>
<comment type="similarity">
    <text evidence="4 14">Belongs to the cytochrome P450 family.</text>
</comment>
<evidence type="ECO:0000256" key="9">
    <source>
        <dbReference type="ARBA" id="ARBA00023002"/>
    </source>
</evidence>
<dbReference type="PRINTS" id="PR00385">
    <property type="entry name" value="P450"/>
</dbReference>
<dbReference type="InterPro" id="IPR001128">
    <property type="entry name" value="Cyt_P450"/>
</dbReference>
<dbReference type="InterPro" id="IPR002401">
    <property type="entry name" value="Cyt_P450_E_grp-I"/>
</dbReference>
<evidence type="ECO:0000256" key="1">
    <source>
        <dbReference type="ARBA" id="ARBA00001971"/>
    </source>
</evidence>
<keyword evidence="8" id="KW-1133">Transmembrane helix</keyword>
<organism evidence="15">
    <name type="scientific">Phanerodontia chrysosporium</name>
    <name type="common">White-rot fungus</name>
    <name type="synonym">Sporotrichum pruinosum</name>
    <dbReference type="NCBI Taxonomy" id="2822231"/>
    <lineage>
        <taxon>Eukaryota</taxon>
        <taxon>Fungi</taxon>
        <taxon>Dikarya</taxon>
        <taxon>Basidiomycota</taxon>
        <taxon>Agaricomycotina</taxon>
        <taxon>Agaricomycetes</taxon>
        <taxon>Polyporales</taxon>
        <taxon>Phanerochaetaceae</taxon>
        <taxon>Phanerodontia</taxon>
    </lineage>
</organism>
<dbReference type="SUPFAM" id="SSF48264">
    <property type="entry name" value="Cytochrome P450"/>
    <property type="match status" value="1"/>
</dbReference>
<evidence type="ECO:0000256" key="12">
    <source>
        <dbReference type="ARBA" id="ARBA00023136"/>
    </source>
</evidence>
<dbReference type="PANTHER" id="PTHR46300:SF7">
    <property type="entry name" value="P450, PUTATIVE (EUROFUNG)-RELATED"/>
    <property type="match status" value="1"/>
</dbReference>
<dbReference type="GO" id="GO:0020037">
    <property type="term" value="F:heme binding"/>
    <property type="evidence" value="ECO:0007669"/>
    <property type="project" value="InterPro"/>
</dbReference>
<dbReference type="PANTHER" id="PTHR46300">
    <property type="entry name" value="P450, PUTATIVE (EUROFUNG)-RELATED-RELATED"/>
    <property type="match status" value="1"/>
</dbReference>
<dbReference type="GO" id="GO:0005506">
    <property type="term" value="F:iron ion binding"/>
    <property type="evidence" value="ECO:0007669"/>
    <property type="project" value="InterPro"/>
</dbReference>
<proteinExistence type="evidence at transcript level"/>
<reference evidence="15" key="1">
    <citation type="submission" date="2010-10" db="EMBL/GenBank/DDBJ databases">
        <title>Phanerochaete chrysosporium cytochrome P450.</title>
        <authorList>
            <person name="Hirosue S."/>
            <person name="Hiratsuka N."/>
            <person name="Ichinose H."/>
            <person name="Wariishi H."/>
        </authorList>
    </citation>
    <scope>NUCLEOTIDE SEQUENCE</scope>
    <source>
        <strain evidence="15">ATCC 34541</strain>
    </source>
</reference>
<comment type="subcellular location">
    <subcellularLocation>
        <location evidence="2">Membrane</location>
        <topology evidence="2">Single-pass membrane protein</topology>
    </subcellularLocation>
</comment>
<evidence type="ECO:0000256" key="11">
    <source>
        <dbReference type="ARBA" id="ARBA00023033"/>
    </source>
</evidence>
<dbReference type="Gene3D" id="1.10.630.10">
    <property type="entry name" value="Cytochrome P450"/>
    <property type="match status" value="1"/>
</dbReference>
<evidence type="ECO:0000256" key="3">
    <source>
        <dbReference type="ARBA" id="ARBA00005179"/>
    </source>
</evidence>
<dbReference type="GO" id="GO:0016020">
    <property type="term" value="C:membrane"/>
    <property type="evidence" value="ECO:0007669"/>
    <property type="project" value="UniProtKB-SubCell"/>
</dbReference>
<evidence type="ECO:0000256" key="4">
    <source>
        <dbReference type="ARBA" id="ARBA00010617"/>
    </source>
</evidence>
<keyword evidence="5 13" id="KW-0349">Heme</keyword>